<feature type="transmembrane region" description="Helical" evidence="1">
    <location>
        <begin position="128"/>
        <end position="145"/>
    </location>
</feature>
<sequence length="352" mass="40516">MEKTSATIQRTTSIIYTPFTGEKETSLYVLDCVFSVTVIGSLVVFVWRGAWTILDIYLIPSSPDLSAWGSLGQIHSQIWCASSADRYQTQDDTYRDLLYRRFLTRDKRDAPPGCFFLYKRNQGRSQEGLGVLGYGIVFFTFALQTPMKLVCNRLKGIPRLLVADIYLFLSFCGTVNVWRGIWNLLNIYFIPENLELSYWVTYLVSLMILILLNCSNSILVRGVYIDGEEEGGKCVVFPCYYLRLYFQNEVGFREPLPVILTDIKSSSAFESYAWHPNLTRWRELRRPPLRSFPGRETSTDPPSQCVSCDILTRNKIVRRSLLLHQKGHLCALLTSVPTCDVFLVSKYWYENV</sequence>
<dbReference type="InterPro" id="IPR032751">
    <property type="entry name" value="Fuseless"/>
</dbReference>
<comment type="caution">
    <text evidence="2">The sequence shown here is derived from an EMBL/GenBank/DDBJ whole genome shotgun (WGS) entry which is preliminary data.</text>
</comment>
<proteinExistence type="predicted"/>
<gene>
    <name evidence="2" type="ORF">TPAB3V08_LOCUS4254</name>
</gene>
<dbReference type="PANTHER" id="PTHR35270">
    <property type="entry name" value="FUSELESS, ISOFORM A"/>
    <property type="match status" value="1"/>
</dbReference>
<name>A0ABN7NSF3_TIMPD</name>
<feature type="transmembrane region" description="Helical" evidence="1">
    <location>
        <begin position="165"/>
        <end position="189"/>
    </location>
</feature>
<dbReference type="Pfam" id="PF15993">
    <property type="entry name" value="Fuseless"/>
    <property type="match status" value="2"/>
</dbReference>
<evidence type="ECO:0000313" key="2">
    <source>
        <dbReference type="EMBL" id="CAG2057275.1"/>
    </source>
</evidence>
<keyword evidence="1" id="KW-1133">Transmembrane helix</keyword>
<organism evidence="2 3">
    <name type="scientific">Timema podura</name>
    <name type="common">Walking stick</name>
    <dbReference type="NCBI Taxonomy" id="61482"/>
    <lineage>
        <taxon>Eukaryota</taxon>
        <taxon>Metazoa</taxon>
        <taxon>Ecdysozoa</taxon>
        <taxon>Arthropoda</taxon>
        <taxon>Hexapoda</taxon>
        <taxon>Insecta</taxon>
        <taxon>Pterygota</taxon>
        <taxon>Neoptera</taxon>
        <taxon>Polyneoptera</taxon>
        <taxon>Phasmatodea</taxon>
        <taxon>Timematodea</taxon>
        <taxon>Timematoidea</taxon>
        <taxon>Timematidae</taxon>
        <taxon>Timema</taxon>
    </lineage>
</organism>
<feature type="transmembrane region" description="Helical" evidence="1">
    <location>
        <begin position="27"/>
        <end position="47"/>
    </location>
</feature>
<dbReference type="PANTHER" id="PTHR35270:SF2">
    <property type="entry name" value="FUSELESS, ISOFORM A"/>
    <property type="match status" value="1"/>
</dbReference>
<dbReference type="EMBL" id="CAJPIN010005138">
    <property type="protein sequence ID" value="CAG2057275.1"/>
    <property type="molecule type" value="Genomic_DNA"/>
</dbReference>
<dbReference type="Proteomes" id="UP001153148">
    <property type="component" value="Unassembled WGS sequence"/>
</dbReference>
<keyword evidence="1" id="KW-0472">Membrane</keyword>
<keyword evidence="1" id="KW-0812">Transmembrane</keyword>
<reference evidence="2" key="1">
    <citation type="submission" date="2021-03" db="EMBL/GenBank/DDBJ databases">
        <authorList>
            <person name="Tran Van P."/>
        </authorList>
    </citation>
    <scope>NUCLEOTIDE SEQUENCE</scope>
</reference>
<keyword evidence="3" id="KW-1185">Reference proteome</keyword>
<accession>A0ABN7NSF3</accession>
<evidence type="ECO:0000256" key="1">
    <source>
        <dbReference type="SAM" id="Phobius"/>
    </source>
</evidence>
<evidence type="ECO:0000313" key="3">
    <source>
        <dbReference type="Proteomes" id="UP001153148"/>
    </source>
</evidence>
<feature type="transmembrane region" description="Helical" evidence="1">
    <location>
        <begin position="196"/>
        <end position="212"/>
    </location>
</feature>
<protein>
    <submittedName>
        <fullName evidence="2">Uncharacterized protein</fullName>
    </submittedName>
</protein>